<name>A0A401H6F9_9APHY</name>
<reference evidence="1 2" key="1">
    <citation type="journal article" date="2018" name="Sci. Rep.">
        <title>Genome sequence of the cauliflower mushroom Sparassis crispa (Hanabiratake) and its association with beneficial usage.</title>
        <authorList>
            <person name="Kiyama R."/>
            <person name="Furutani Y."/>
            <person name="Kawaguchi K."/>
            <person name="Nakanishi T."/>
        </authorList>
    </citation>
    <scope>NUCLEOTIDE SEQUENCE [LARGE SCALE GENOMIC DNA]</scope>
</reference>
<keyword evidence="2" id="KW-1185">Reference proteome</keyword>
<dbReference type="EMBL" id="BFAD01000018">
    <property type="protein sequence ID" value="GBE90025.1"/>
    <property type="molecule type" value="Genomic_DNA"/>
</dbReference>
<organism evidence="1 2">
    <name type="scientific">Sparassis crispa</name>
    <dbReference type="NCBI Taxonomy" id="139825"/>
    <lineage>
        <taxon>Eukaryota</taxon>
        <taxon>Fungi</taxon>
        <taxon>Dikarya</taxon>
        <taxon>Basidiomycota</taxon>
        <taxon>Agaricomycotina</taxon>
        <taxon>Agaricomycetes</taxon>
        <taxon>Polyporales</taxon>
        <taxon>Sparassidaceae</taxon>
        <taxon>Sparassis</taxon>
    </lineage>
</organism>
<dbReference type="AlphaFoldDB" id="A0A401H6F9"/>
<dbReference type="RefSeq" id="XP_027620938.1">
    <property type="nucleotide sequence ID" value="XM_027765137.1"/>
</dbReference>
<comment type="caution">
    <text evidence="1">The sequence shown here is derived from an EMBL/GenBank/DDBJ whole genome shotgun (WGS) entry which is preliminary data.</text>
</comment>
<evidence type="ECO:0000313" key="2">
    <source>
        <dbReference type="Proteomes" id="UP000287166"/>
    </source>
</evidence>
<dbReference type="Proteomes" id="UP000287166">
    <property type="component" value="Unassembled WGS sequence"/>
</dbReference>
<dbReference type="GeneID" id="38786942"/>
<accession>A0A401H6F9</accession>
<evidence type="ECO:0000313" key="1">
    <source>
        <dbReference type="EMBL" id="GBE90025.1"/>
    </source>
</evidence>
<gene>
    <name evidence="1" type="ORF">SCP_1800470</name>
</gene>
<sequence>MARKKRTANFEQYTVLDVSADGTKSYTHYLGPPQRDIVWHTEYVSGGNKVTAQTSFYSTPTTNAGGQSAPSFDLSELCGPASSEVVNEDIDLFDLDAKYLEDMEKLSGQTPR</sequence>
<proteinExistence type="predicted"/>
<protein>
    <submittedName>
        <fullName evidence="1">Uncharacterized protein</fullName>
    </submittedName>
</protein>
<dbReference type="InParanoid" id="A0A401H6F9"/>